<evidence type="ECO:0000256" key="2">
    <source>
        <dbReference type="SAM" id="MobiDB-lite"/>
    </source>
</evidence>
<evidence type="ECO:0000313" key="4">
    <source>
        <dbReference type="EMBL" id="QLH81524.1"/>
    </source>
</evidence>
<dbReference type="GeneID" id="56082474"/>
<evidence type="ECO:0000313" key="5">
    <source>
        <dbReference type="Proteomes" id="UP000509346"/>
    </source>
</evidence>
<dbReference type="RefSeq" id="WP_179921602.1">
    <property type="nucleotide sequence ID" value="NZ_CP058909.1"/>
</dbReference>
<dbReference type="SUPFAM" id="SSF52402">
    <property type="entry name" value="Adenine nucleotide alpha hydrolases-like"/>
    <property type="match status" value="1"/>
</dbReference>
<comment type="similarity">
    <text evidence="1">Belongs to the universal stress protein A family.</text>
</comment>
<proteinExistence type="inferred from homology"/>
<sequence>MTERILLSLDGSATEGDGAETTDRAEATDRAINHALASAERTGATVHALYVVDTGRYGEPALSSAEIFVDDAEDAGHELLAAVDRRGRERDIVVRTRCCHGRPNEELPAYAAEIDADAVVLAGRRRPGRVRRELERVADTVVAPGALVGG</sequence>
<evidence type="ECO:0000259" key="3">
    <source>
        <dbReference type="Pfam" id="PF00582"/>
    </source>
</evidence>
<evidence type="ECO:0000256" key="1">
    <source>
        <dbReference type="ARBA" id="ARBA00008791"/>
    </source>
</evidence>
<name>A0A7D5P8Q2_9EURY</name>
<dbReference type="KEGG" id="hpel:HZS54_07755"/>
<dbReference type="Proteomes" id="UP000509346">
    <property type="component" value="Chromosome"/>
</dbReference>
<dbReference type="InterPro" id="IPR006016">
    <property type="entry name" value="UspA"/>
</dbReference>
<accession>A0A7D5P8Q2</accession>
<feature type="region of interest" description="Disordered" evidence="2">
    <location>
        <begin position="1"/>
        <end position="24"/>
    </location>
</feature>
<dbReference type="Gene3D" id="3.40.50.620">
    <property type="entry name" value="HUPs"/>
    <property type="match status" value="1"/>
</dbReference>
<dbReference type="OrthoDB" id="105697at2157"/>
<gene>
    <name evidence="4" type="ORF">HZS54_07755</name>
</gene>
<dbReference type="PANTHER" id="PTHR46268">
    <property type="entry name" value="STRESS RESPONSE PROTEIN NHAX"/>
    <property type="match status" value="1"/>
</dbReference>
<organism evidence="4 5">
    <name type="scientific">Halosimplex pelagicum</name>
    <dbReference type="NCBI Taxonomy" id="869886"/>
    <lineage>
        <taxon>Archaea</taxon>
        <taxon>Methanobacteriati</taxon>
        <taxon>Methanobacteriota</taxon>
        <taxon>Stenosarchaea group</taxon>
        <taxon>Halobacteria</taxon>
        <taxon>Halobacteriales</taxon>
        <taxon>Haloarculaceae</taxon>
        <taxon>Halosimplex</taxon>
    </lineage>
</organism>
<dbReference type="InterPro" id="IPR014729">
    <property type="entry name" value="Rossmann-like_a/b/a_fold"/>
</dbReference>
<keyword evidence="5" id="KW-1185">Reference proteome</keyword>
<protein>
    <submittedName>
        <fullName evidence="4">Universal stress protein</fullName>
    </submittedName>
</protein>
<dbReference type="PANTHER" id="PTHR46268:SF6">
    <property type="entry name" value="UNIVERSAL STRESS PROTEIN UP12"/>
    <property type="match status" value="1"/>
</dbReference>
<dbReference type="EMBL" id="CP058909">
    <property type="protein sequence ID" value="QLH81524.1"/>
    <property type="molecule type" value="Genomic_DNA"/>
</dbReference>
<dbReference type="AlphaFoldDB" id="A0A7D5P8Q2"/>
<feature type="domain" description="UspA" evidence="3">
    <location>
        <begin position="22"/>
        <end position="142"/>
    </location>
</feature>
<reference evidence="4 5" key="1">
    <citation type="submission" date="2020-07" db="EMBL/GenBank/DDBJ databases">
        <title>Halosimplex litoreum sp. nov. and Halosimplex rubrum sp. nov., isolated from different salt environments.</title>
        <authorList>
            <person name="Cui H."/>
        </authorList>
    </citation>
    <scope>NUCLEOTIDE SEQUENCE [LARGE SCALE GENOMIC DNA]</scope>
    <source>
        <strain evidence="4 5">R2</strain>
    </source>
</reference>
<dbReference type="Pfam" id="PF00582">
    <property type="entry name" value="Usp"/>
    <property type="match status" value="1"/>
</dbReference>
<dbReference type="CDD" id="cd00293">
    <property type="entry name" value="USP-like"/>
    <property type="match status" value="1"/>
</dbReference>